<dbReference type="InterPro" id="IPR011029">
    <property type="entry name" value="DEATH-like_dom_sf"/>
</dbReference>
<dbReference type="PROSITE" id="PS50209">
    <property type="entry name" value="CARD"/>
    <property type="match status" value="1"/>
</dbReference>
<feature type="region of interest" description="Disordered" evidence="1">
    <location>
        <begin position="170"/>
        <end position="297"/>
    </location>
</feature>
<feature type="region of interest" description="Disordered" evidence="1">
    <location>
        <begin position="420"/>
        <end position="442"/>
    </location>
</feature>
<dbReference type="PANTHER" id="PTHR15034">
    <property type="entry name" value="DEATH DOMAIN-CONTAINING PROTEIN CRADD"/>
    <property type="match status" value="1"/>
</dbReference>
<feature type="compositionally biased region" description="Basic and acidic residues" evidence="1">
    <location>
        <begin position="186"/>
        <end position="197"/>
    </location>
</feature>
<evidence type="ECO:0000256" key="1">
    <source>
        <dbReference type="SAM" id="MobiDB-lite"/>
    </source>
</evidence>
<organism evidence="3 4">
    <name type="scientific">Elysia crispata</name>
    <name type="common">lettuce slug</name>
    <dbReference type="NCBI Taxonomy" id="231223"/>
    <lineage>
        <taxon>Eukaryota</taxon>
        <taxon>Metazoa</taxon>
        <taxon>Spiralia</taxon>
        <taxon>Lophotrochozoa</taxon>
        <taxon>Mollusca</taxon>
        <taxon>Gastropoda</taxon>
        <taxon>Heterobranchia</taxon>
        <taxon>Euthyneura</taxon>
        <taxon>Panpulmonata</taxon>
        <taxon>Sacoglossa</taxon>
        <taxon>Placobranchoidea</taxon>
        <taxon>Plakobranchidae</taxon>
        <taxon>Elysia</taxon>
    </lineage>
</organism>
<dbReference type="InterPro" id="IPR037939">
    <property type="entry name" value="CRADD"/>
</dbReference>
<dbReference type="Gene3D" id="1.10.533.10">
    <property type="entry name" value="Death Domain, Fas"/>
    <property type="match status" value="1"/>
</dbReference>
<dbReference type="Proteomes" id="UP001283361">
    <property type="component" value="Unassembled WGS sequence"/>
</dbReference>
<dbReference type="Pfam" id="PF00619">
    <property type="entry name" value="CARD"/>
    <property type="match status" value="1"/>
</dbReference>
<protein>
    <recommendedName>
        <fullName evidence="2">CARD domain-containing protein</fullName>
    </recommendedName>
</protein>
<feature type="region of interest" description="Disordered" evidence="1">
    <location>
        <begin position="317"/>
        <end position="339"/>
    </location>
</feature>
<dbReference type="SUPFAM" id="SSF47986">
    <property type="entry name" value="DEATH domain"/>
    <property type="match status" value="1"/>
</dbReference>
<feature type="compositionally biased region" description="Polar residues" evidence="1">
    <location>
        <begin position="266"/>
        <end position="289"/>
    </location>
</feature>
<evidence type="ECO:0000313" key="3">
    <source>
        <dbReference type="EMBL" id="KAK3698013.1"/>
    </source>
</evidence>
<dbReference type="GO" id="GO:0002020">
    <property type="term" value="F:protease binding"/>
    <property type="evidence" value="ECO:0007669"/>
    <property type="project" value="InterPro"/>
</dbReference>
<evidence type="ECO:0000313" key="4">
    <source>
        <dbReference type="Proteomes" id="UP001283361"/>
    </source>
</evidence>
<feature type="compositionally biased region" description="Basic and acidic residues" evidence="1">
    <location>
        <begin position="235"/>
        <end position="252"/>
    </location>
</feature>
<feature type="compositionally biased region" description="Basic residues" evidence="1">
    <location>
        <begin position="198"/>
        <end position="214"/>
    </location>
</feature>
<dbReference type="AlphaFoldDB" id="A0AAE0XMW8"/>
<reference evidence="3" key="1">
    <citation type="journal article" date="2023" name="G3 (Bethesda)">
        <title>A reference genome for the long-term kleptoplast-retaining sea slug Elysia crispata morphotype clarki.</title>
        <authorList>
            <person name="Eastman K.E."/>
            <person name="Pendleton A.L."/>
            <person name="Shaikh M.A."/>
            <person name="Suttiyut T."/>
            <person name="Ogas R."/>
            <person name="Tomko P."/>
            <person name="Gavelis G."/>
            <person name="Widhalm J.R."/>
            <person name="Wisecaver J.H."/>
        </authorList>
    </citation>
    <scope>NUCLEOTIDE SEQUENCE</scope>
    <source>
        <strain evidence="3">ECLA1</strain>
    </source>
</reference>
<dbReference type="EMBL" id="JAWDGP010007989">
    <property type="protein sequence ID" value="KAK3698013.1"/>
    <property type="molecule type" value="Genomic_DNA"/>
</dbReference>
<proteinExistence type="predicted"/>
<keyword evidence="4" id="KW-1185">Reference proteome</keyword>
<gene>
    <name evidence="3" type="ORF">RRG08_064930</name>
</gene>
<name>A0AAE0XMW8_9GAST</name>
<evidence type="ECO:0000259" key="2">
    <source>
        <dbReference type="PROSITE" id="PS50209"/>
    </source>
</evidence>
<comment type="caution">
    <text evidence="3">The sequence shown here is derived from an EMBL/GenBank/DDBJ whole genome shotgun (WGS) entry which is preliminary data.</text>
</comment>
<feature type="domain" description="CARD" evidence="2">
    <location>
        <begin position="9"/>
        <end position="86"/>
    </location>
</feature>
<accession>A0AAE0XMW8</accession>
<dbReference type="InterPro" id="IPR001315">
    <property type="entry name" value="CARD"/>
</dbReference>
<sequence>MITGDLSTREDLVEGLDADAIIDYLCHHGVLDTTALPDIDSKTSHPERNRALLQQVEGRGTTAVALFVNALRQSGQLHLASSLDTEQRIRPSTSGGYFGKGRHKGELTVRIEVEFLKILAPRELRPDKVVDSSLLNDQLDGVVVKEDDEDDQVKPRCWCFCLSSRRSKAKGRKKKAQSLSPPPDNSMERDAGEERQGKGKKQPKKSKEKNKGKKSSSSSKQDSQYQSAKYSLVEPTRDQVDGSNRNYDHMSDEVGSQHNRQRENKLTNSSTSANSVNGRREGNQSASLSQRDKSRLDPIIMEYDPKMELVKLRAGQDELASPTRLQPSPHHLPGGPETSVGMLVEQWKSSGPHFQRKATQLCARLVQTARDDLVRYFEQDRGTLVLDVVQDGTSVLVINICMQAAQVKCLKKDVADAEDEEKISGGLSPSKKKEKSALDEEEEEEMGLLDKLQSILFAHVDIKDFDIRGIKLHLALDAQQVDTALSELS</sequence>
<feature type="compositionally biased region" description="Low complexity" evidence="1">
    <location>
        <begin position="215"/>
        <end position="229"/>
    </location>
</feature>
<dbReference type="CDD" id="cd01671">
    <property type="entry name" value="CARD"/>
    <property type="match status" value="1"/>
</dbReference>
<dbReference type="PANTHER" id="PTHR15034:SF5">
    <property type="entry name" value="DEATH DOMAIN-CONTAINING PROTEIN CRADD"/>
    <property type="match status" value="1"/>
</dbReference>
<dbReference type="GO" id="GO:0042981">
    <property type="term" value="P:regulation of apoptotic process"/>
    <property type="evidence" value="ECO:0007669"/>
    <property type="project" value="InterPro"/>
</dbReference>
<dbReference type="GO" id="GO:0070513">
    <property type="term" value="F:death domain binding"/>
    <property type="evidence" value="ECO:0007669"/>
    <property type="project" value="InterPro"/>
</dbReference>